<organism evidence="2 3">
    <name type="scientific">Bacillus cereus</name>
    <dbReference type="NCBI Taxonomy" id="1396"/>
    <lineage>
        <taxon>Bacteria</taxon>
        <taxon>Bacillati</taxon>
        <taxon>Bacillota</taxon>
        <taxon>Bacilli</taxon>
        <taxon>Bacillales</taxon>
        <taxon>Bacillaceae</taxon>
        <taxon>Bacillus</taxon>
        <taxon>Bacillus cereus group</taxon>
    </lineage>
</organism>
<dbReference type="AlphaFoldDB" id="A0A9X6SSK8"/>
<feature type="transmembrane region" description="Helical" evidence="1">
    <location>
        <begin position="36"/>
        <end position="55"/>
    </location>
</feature>
<dbReference type="EMBL" id="NVMX01000207">
    <property type="protein sequence ID" value="PDZ94347.1"/>
    <property type="molecule type" value="Genomic_DNA"/>
</dbReference>
<reference evidence="2 3" key="1">
    <citation type="submission" date="2017-09" db="EMBL/GenBank/DDBJ databases">
        <title>Large-scale bioinformatics analysis of Bacillus genomes uncovers conserved roles of natural products in bacterial physiology.</title>
        <authorList>
            <consortium name="Agbiome Team Llc"/>
            <person name="Bleich R.M."/>
            <person name="Grubbs K.J."/>
            <person name="Santa Maria K.C."/>
            <person name="Allen S.E."/>
            <person name="Farag S."/>
            <person name="Shank E.A."/>
            <person name="Bowers A."/>
        </authorList>
    </citation>
    <scope>NUCLEOTIDE SEQUENCE [LARGE SCALE GENOMIC DNA]</scope>
    <source>
        <strain evidence="2 3">AFS092789</strain>
    </source>
</reference>
<evidence type="ECO:0000313" key="2">
    <source>
        <dbReference type="EMBL" id="PDZ94347.1"/>
    </source>
</evidence>
<keyword evidence="1" id="KW-1133">Transmembrane helix</keyword>
<proteinExistence type="predicted"/>
<keyword evidence="1" id="KW-0472">Membrane</keyword>
<keyword evidence="1" id="KW-0812">Transmembrane</keyword>
<name>A0A9X6SSK8_BACCE</name>
<dbReference type="Proteomes" id="UP000219922">
    <property type="component" value="Unassembled WGS sequence"/>
</dbReference>
<feature type="transmembrane region" description="Helical" evidence="1">
    <location>
        <begin position="6"/>
        <end position="24"/>
    </location>
</feature>
<protein>
    <submittedName>
        <fullName evidence="2">Uncharacterized protein</fullName>
    </submittedName>
</protein>
<sequence>MIAIILMAVLAVFMFMTNYMKLVGIRLLKKGKVHGIFVIMTMKILFWLSILEIVYIWAPKFIIYALPVVFIIFLVYVFLEKNLFYKAIKGSKEEEAIIK</sequence>
<dbReference type="RefSeq" id="WP_098007088.1">
    <property type="nucleotide sequence ID" value="NZ_JAWLRU010000002.1"/>
</dbReference>
<gene>
    <name evidence="2" type="ORF">CON36_34305</name>
</gene>
<accession>A0A9X6SSK8</accession>
<feature type="transmembrane region" description="Helical" evidence="1">
    <location>
        <begin position="61"/>
        <end position="79"/>
    </location>
</feature>
<evidence type="ECO:0000256" key="1">
    <source>
        <dbReference type="SAM" id="Phobius"/>
    </source>
</evidence>
<comment type="caution">
    <text evidence="2">The sequence shown here is derived from an EMBL/GenBank/DDBJ whole genome shotgun (WGS) entry which is preliminary data.</text>
</comment>
<evidence type="ECO:0000313" key="3">
    <source>
        <dbReference type="Proteomes" id="UP000219922"/>
    </source>
</evidence>